<dbReference type="InterPro" id="IPR012347">
    <property type="entry name" value="Ferritin-like"/>
</dbReference>
<comment type="caution">
    <text evidence="2">The sequence shown here is derived from an EMBL/GenBank/DDBJ whole genome shotgun (WGS) entry which is preliminary data.</text>
</comment>
<keyword evidence="3" id="KW-1185">Reference proteome</keyword>
<dbReference type="CDD" id="cd00657">
    <property type="entry name" value="Ferritin_like"/>
    <property type="match status" value="1"/>
</dbReference>
<name>A0ABT4MC61_9NOCA</name>
<dbReference type="RefSeq" id="WP_269603183.1">
    <property type="nucleotide sequence ID" value="NZ_JAPWIJ010000003.1"/>
</dbReference>
<dbReference type="Proteomes" id="UP001081071">
    <property type="component" value="Unassembled WGS sequence"/>
</dbReference>
<feature type="domain" description="DUF4439" evidence="1">
    <location>
        <begin position="11"/>
        <end position="146"/>
    </location>
</feature>
<evidence type="ECO:0000313" key="3">
    <source>
        <dbReference type="Proteomes" id="UP001081071"/>
    </source>
</evidence>
<dbReference type="InterPro" id="IPR009078">
    <property type="entry name" value="Ferritin-like_SF"/>
</dbReference>
<dbReference type="Gene3D" id="1.20.1260.10">
    <property type="match status" value="1"/>
</dbReference>
<organism evidence="2 3">
    <name type="scientific">Rhodococcus ruber</name>
    <dbReference type="NCBI Taxonomy" id="1830"/>
    <lineage>
        <taxon>Bacteria</taxon>
        <taxon>Bacillati</taxon>
        <taxon>Actinomycetota</taxon>
        <taxon>Actinomycetes</taxon>
        <taxon>Mycobacteriales</taxon>
        <taxon>Nocardiaceae</taxon>
        <taxon>Rhodococcus</taxon>
    </lineage>
</organism>
<accession>A0ABT4MC61</accession>
<dbReference type="InterPro" id="IPR029447">
    <property type="entry name" value="DUF4439"/>
</dbReference>
<protein>
    <submittedName>
        <fullName evidence="2">Ferritin-like domain-containing protein</fullName>
    </submittedName>
</protein>
<proteinExistence type="predicted"/>
<dbReference type="Pfam" id="PF14530">
    <property type="entry name" value="DUF4439"/>
    <property type="match status" value="1"/>
</dbReference>
<dbReference type="EMBL" id="JAPWIJ010000003">
    <property type="protein sequence ID" value="MCZ4518544.1"/>
    <property type="molecule type" value="Genomic_DNA"/>
</dbReference>
<evidence type="ECO:0000313" key="2">
    <source>
        <dbReference type="EMBL" id="MCZ4518544.1"/>
    </source>
</evidence>
<gene>
    <name evidence="2" type="ORF">O4220_08435</name>
</gene>
<dbReference type="SUPFAM" id="SSF47240">
    <property type="entry name" value="Ferritin-like"/>
    <property type="match status" value="1"/>
</dbReference>
<sequence>MSDLGPEQQGLVDALEAEYAAVFAYGVVAAFSNPTRADLVASNTAAHRARRDATIDALQAASVAVPLPDPAYASPFPVTDAISATQLAAQAEIDTCVAWRSLIERSQSGGTREMGVQALTDAAVRLATWQQILGVTPSSTAFPGRP</sequence>
<reference evidence="2" key="1">
    <citation type="submission" date="2022-12" db="EMBL/GenBank/DDBJ databases">
        <authorList>
            <person name="Krivoruchko A.V."/>
            <person name="Elkin A."/>
        </authorList>
    </citation>
    <scope>NUCLEOTIDE SEQUENCE</scope>
    <source>
        <strain evidence="2">IEGM 1391</strain>
    </source>
</reference>
<evidence type="ECO:0000259" key="1">
    <source>
        <dbReference type="Pfam" id="PF14530"/>
    </source>
</evidence>